<proteinExistence type="predicted"/>
<protein>
    <submittedName>
        <fullName evidence="1">Uncharacterized protein</fullName>
    </submittedName>
</protein>
<comment type="caution">
    <text evidence="1">The sequence shown here is derived from an EMBL/GenBank/DDBJ whole genome shotgun (WGS) entry which is preliminary data.</text>
</comment>
<gene>
    <name evidence="1" type="ORF">S03H2_21890</name>
</gene>
<reference evidence="1" key="1">
    <citation type="journal article" date="2014" name="Front. Microbiol.">
        <title>High frequency of phylogenetically diverse reductive dehalogenase-homologous genes in deep subseafloor sedimentary metagenomes.</title>
        <authorList>
            <person name="Kawai M."/>
            <person name="Futagami T."/>
            <person name="Toyoda A."/>
            <person name="Takaki Y."/>
            <person name="Nishi S."/>
            <person name="Hori S."/>
            <person name="Arai W."/>
            <person name="Tsubouchi T."/>
            <person name="Morono Y."/>
            <person name="Uchiyama I."/>
            <person name="Ito T."/>
            <person name="Fujiyama A."/>
            <person name="Inagaki F."/>
            <person name="Takami H."/>
        </authorList>
    </citation>
    <scope>NUCLEOTIDE SEQUENCE</scope>
    <source>
        <strain evidence="1">Expedition CK06-06</strain>
    </source>
</reference>
<name>X1EJ31_9ZZZZ</name>
<dbReference type="AlphaFoldDB" id="X1EJ31"/>
<accession>X1EJ31</accession>
<dbReference type="EMBL" id="BARU01011709">
    <property type="protein sequence ID" value="GAH32597.1"/>
    <property type="molecule type" value="Genomic_DNA"/>
</dbReference>
<evidence type="ECO:0000313" key="1">
    <source>
        <dbReference type="EMBL" id="GAH32597.1"/>
    </source>
</evidence>
<sequence>MVKTNIKTNTPATHILSISTQALTRTFESLINQAKDGVPAEKILEEANVAIKYHVNLSRENTLQYVERDLGRSISTLSPEMESEFDKMERDFTKSFSEILGDSLKDDILE</sequence>
<organism evidence="1">
    <name type="scientific">marine sediment metagenome</name>
    <dbReference type="NCBI Taxonomy" id="412755"/>
    <lineage>
        <taxon>unclassified sequences</taxon>
        <taxon>metagenomes</taxon>
        <taxon>ecological metagenomes</taxon>
    </lineage>
</organism>